<gene>
    <name evidence="1" type="ORF">FHU36_008451</name>
</gene>
<dbReference type="RefSeq" id="WP_185089556.1">
    <property type="nucleotide sequence ID" value="NZ_JACHJB010000004.1"/>
</dbReference>
<evidence type="ECO:0000313" key="2">
    <source>
        <dbReference type="Proteomes" id="UP000583800"/>
    </source>
</evidence>
<organism evidence="1 2">
    <name type="scientific">Nonomuraea muscovyensis</name>
    <dbReference type="NCBI Taxonomy" id="1124761"/>
    <lineage>
        <taxon>Bacteria</taxon>
        <taxon>Bacillati</taxon>
        <taxon>Actinomycetota</taxon>
        <taxon>Actinomycetes</taxon>
        <taxon>Streptosporangiales</taxon>
        <taxon>Streptosporangiaceae</taxon>
        <taxon>Nonomuraea</taxon>
    </lineage>
</organism>
<comment type="caution">
    <text evidence="1">The sequence shown here is derived from an EMBL/GenBank/DDBJ whole genome shotgun (WGS) entry which is preliminary data.</text>
</comment>
<evidence type="ECO:0000313" key="1">
    <source>
        <dbReference type="EMBL" id="MBB6351868.1"/>
    </source>
</evidence>
<proteinExistence type="predicted"/>
<dbReference type="EMBL" id="JACHJB010000004">
    <property type="protein sequence ID" value="MBB6351868.1"/>
    <property type="molecule type" value="Genomic_DNA"/>
</dbReference>
<accession>A0A7X0CB48</accession>
<name>A0A7X0CB48_9ACTN</name>
<dbReference type="Proteomes" id="UP000583800">
    <property type="component" value="Unassembled WGS sequence"/>
</dbReference>
<reference evidence="1 2" key="1">
    <citation type="submission" date="2020-08" db="EMBL/GenBank/DDBJ databases">
        <title>Sequencing the genomes of 1000 actinobacteria strains.</title>
        <authorList>
            <person name="Klenk H.-P."/>
        </authorList>
    </citation>
    <scope>NUCLEOTIDE SEQUENCE [LARGE SCALE GENOMIC DNA]</scope>
    <source>
        <strain evidence="1 2">DSM 45913</strain>
    </source>
</reference>
<sequence length="83" mass="9036">MSAEYAAIHGRTLALVQHHRRQDWPAVSALLAELTTPEQAGMTLASMLKVLDYFLDRTPDADKFLAEMSLNLASHAGNVGNGE</sequence>
<keyword evidence="2" id="KW-1185">Reference proteome</keyword>
<dbReference type="AlphaFoldDB" id="A0A7X0CB48"/>
<protein>
    <submittedName>
        <fullName evidence="1">Uncharacterized protein</fullName>
    </submittedName>
</protein>